<evidence type="ECO:0000313" key="3">
    <source>
        <dbReference type="Proteomes" id="UP000019132"/>
    </source>
</evidence>
<name>K3WKB1_GLOUD</name>
<proteinExistence type="predicted"/>
<reference evidence="3" key="2">
    <citation type="submission" date="2010-04" db="EMBL/GenBank/DDBJ databases">
        <authorList>
            <person name="Buell R."/>
            <person name="Hamilton J."/>
            <person name="Hostetler J."/>
        </authorList>
    </citation>
    <scope>NUCLEOTIDE SEQUENCE [LARGE SCALE GENOMIC DNA]</scope>
    <source>
        <strain evidence="3">DAOM:BR144</strain>
    </source>
</reference>
<reference evidence="2" key="3">
    <citation type="submission" date="2015-02" db="UniProtKB">
        <authorList>
            <consortium name="EnsemblProtists"/>
        </authorList>
    </citation>
    <scope>IDENTIFICATION</scope>
    <source>
        <strain evidence="2">DAOM BR144</strain>
    </source>
</reference>
<sequence length="120" mass="12962">MKVLLRNAVCAALYFLLLAAAESDANQFLREQHAKSRALVVAAPEEDSLSTNCAGHGASDCMQRIGTNGNKHEAAPVANVAPEFEPTHEWKEILPNQALPPGLYIRVNLATGKKEAKLLD</sequence>
<feature type="signal peptide" evidence="1">
    <location>
        <begin position="1"/>
        <end position="25"/>
    </location>
</feature>
<dbReference type="EnsemblProtists" id="PYU1_T005403">
    <property type="protein sequence ID" value="PYU1_T005403"/>
    <property type="gene ID" value="PYU1_G005392"/>
</dbReference>
<dbReference type="Proteomes" id="UP000019132">
    <property type="component" value="Unassembled WGS sequence"/>
</dbReference>
<accession>K3WKB1</accession>
<dbReference type="HOGENOM" id="CLU_2176132_0_0_1"/>
<evidence type="ECO:0000313" key="2">
    <source>
        <dbReference type="EnsemblProtists" id="PYU1_T005403"/>
    </source>
</evidence>
<dbReference type="InParanoid" id="K3WKB1"/>
<keyword evidence="1" id="KW-0732">Signal</keyword>
<reference evidence="3" key="1">
    <citation type="journal article" date="2010" name="Genome Biol.">
        <title>Genome sequence of the necrotrophic plant pathogen Pythium ultimum reveals original pathogenicity mechanisms and effector repertoire.</title>
        <authorList>
            <person name="Levesque C.A."/>
            <person name="Brouwer H."/>
            <person name="Cano L."/>
            <person name="Hamilton J.P."/>
            <person name="Holt C."/>
            <person name="Huitema E."/>
            <person name="Raffaele S."/>
            <person name="Robideau G.P."/>
            <person name="Thines M."/>
            <person name="Win J."/>
            <person name="Zerillo M.M."/>
            <person name="Beakes G.W."/>
            <person name="Boore J.L."/>
            <person name="Busam D."/>
            <person name="Dumas B."/>
            <person name="Ferriera S."/>
            <person name="Fuerstenberg S.I."/>
            <person name="Gachon C.M."/>
            <person name="Gaulin E."/>
            <person name="Govers F."/>
            <person name="Grenville-Briggs L."/>
            <person name="Horner N."/>
            <person name="Hostetler J."/>
            <person name="Jiang R.H."/>
            <person name="Johnson J."/>
            <person name="Krajaejun T."/>
            <person name="Lin H."/>
            <person name="Meijer H.J."/>
            <person name="Moore B."/>
            <person name="Morris P."/>
            <person name="Phuntmart V."/>
            <person name="Puiu D."/>
            <person name="Shetty J."/>
            <person name="Stajich J.E."/>
            <person name="Tripathy S."/>
            <person name="Wawra S."/>
            <person name="van West P."/>
            <person name="Whitty B.R."/>
            <person name="Coutinho P.M."/>
            <person name="Henrissat B."/>
            <person name="Martin F."/>
            <person name="Thomas P.D."/>
            <person name="Tyler B.M."/>
            <person name="De Vries R.P."/>
            <person name="Kamoun S."/>
            <person name="Yandell M."/>
            <person name="Tisserat N."/>
            <person name="Buell C.R."/>
        </authorList>
    </citation>
    <scope>NUCLEOTIDE SEQUENCE</scope>
    <source>
        <strain evidence="3">DAOM:BR144</strain>
    </source>
</reference>
<dbReference type="VEuPathDB" id="FungiDB:PYU1_G005392"/>
<protein>
    <submittedName>
        <fullName evidence="2">Uncharacterized protein</fullName>
    </submittedName>
</protein>
<organism evidence="2 3">
    <name type="scientific">Globisporangium ultimum (strain ATCC 200006 / CBS 805.95 / DAOM BR144)</name>
    <name type="common">Pythium ultimum</name>
    <dbReference type="NCBI Taxonomy" id="431595"/>
    <lineage>
        <taxon>Eukaryota</taxon>
        <taxon>Sar</taxon>
        <taxon>Stramenopiles</taxon>
        <taxon>Oomycota</taxon>
        <taxon>Peronosporomycetes</taxon>
        <taxon>Pythiales</taxon>
        <taxon>Pythiaceae</taxon>
        <taxon>Globisporangium</taxon>
    </lineage>
</organism>
<dbReference type="EMBL" id="GL376633">
    <property type="status" value="NOT_ANNOTATED_CDS"/>
    <property type="molecule type" value="Genomic_DNA"/>
</dbReference>
<evidence type="ECO:0000256" key="1">
    <source>
        <dbReference type="SAM" id="SignalP"/>
    </source>
</evidence>
<dbReference type="AlphaFoldDB" id="K3WKB1"/>
<keyword evidence="3" id="KW-1185">Reference proteome</keyword>
<dbReference type="STRING" id="431595.K3WKB1"/>
<dbReference type="eggNOG" id="ENOG502SW5G">
    <property type="taxonomic scope" value="Eukaryota"/>
</dbReference>
<feature type="chain" id="PRO_5003867835" evidence="1">
    <location>
        <begin position="26"/>
        <end position="120"/>
    </location>
</feature>